<evidence type="ECO:0000256" key="1">
    <source>
        <dbReference type="ARBA" id="ARBA00004141"/>
    </source>
</evidence>
<feature type="compositionally biased region" description="Basic and acidic residues" evidence="3">
    <location>
        <begin position="1345"/>
        <end position="1355"/>
    </location>
</feature>
<feature type="region of interest" description="Disordered" evidence="3">
    <location>
        <begin position="1592"/>
        <end position="1813"/>
    </location>
</feature>
<organism evidence="6 7">
    <name type="scientific">Karstenula rhodostoma CBS 690.94</name>
    <dbReference type="NCBI Taxonomy" id="1392251"/>
    <lineage>
        <taxon>Eukaryota</taxon>
        <taxon>Fungi</taxon>
        <taxon>Dikarya</taxon>
        <taxon>Ascomycota</taxon>
        <taxon>Pezizomycotina</taxon>
        <taxon>Dothideomycetes</taxon>
        <taxon>Pleosporomycetidae</taxon>
        <taxon>Pleosporales</taxon>
        <taxon>Massarineae</taxon>
        <taxon>Didymosphaeriaceae</taxon>
        <taxon>Karstenula</taxon>
    </lineage>
</organism>
<feature type="compositionally biased region" description="Polar residues" evidence="3">
    <location>
        <begin position="994"/>
        <end position="1007"/>
    </location>
</feature>
<feature type="compositionally biased region" description="Acidic residues" evidence="3">
    <location>
        <begin position="1663"/>
        <end position="1673"/>
    </location>
</feature>
<feature type="compositionally biased region" description="Polar residues" evidence="3">
    <location>
        <begin position="1494"/>
        <end position="1508"/>
    </location>
</feature>
<accession>A0A9P4UCZ0</accession>
<dbReference type="InterPro" id="IPR036259">
    <property type="entry name" value="MFS_trans_sf"/>
</dbReference>
<dbReference type="Gene3D" id="3.40.50.1820">
    <property type="entry name" value="alpha/beta hydrolase"/>
    <property type="match status" value="1"/>
</dbReference>
<dbReference type="Pfam" id="PF07690">
    <property type="entry name" value="MFS_1"/>
    <property type="match status" value="1"/>
</dbReference>
<dbReference type="CDD" id="cd17324">
    <property type="entry name" value="MFS_NepI_like"/>
    <property type="match status" value="1"/>
</dbReference>
<evidence type="ECO:0000256" key="4">
    <source>
        <dbReference type="SAM" id="Phobius"/>
    </source>
</evidence>
<feature type="region of interest" description="Disordered" evidence="3">
    <location>
        <begin position="906"/>
        <end position="936"/>
    </location>
</feature>
<dbReference type="InterPro" id="IPR007751">
    <property type="entry name" value="DUF676_lipase-like"/>
</dbReference>
<feature type="transmembrane region" description="Helical" evidence="4">
    <location>
        <begin position="53"/>
        <end position="74"/>
    </location>
</feature>
<feature type="compositionally biased region" description="Low complexity" evidence="3">
    <location>
        <begin position="1333"/>
        <end position="1342"/>
    </location>
</feature>
<evidence type="ECO:0000313" key="6">
    <source>
        <dbReference type="EMBL" id="KAF2444637.1"/>
    </source>
</evidence>
<dbReference type="PANTHER" id="PTHR42910">
    <property type="entry name" value="TRANSPORTER SCO4007-RELATED"/>
    <property type="match status" value="1"/>
</dbReference>
<feature type="region of interest" description="Disordered" evidence="3">
    <location>
        <begin position="1399"/>
        <end position="1440"/>
    </location>
</feature>
<feature type="transmembrane region" description="Helical" evidence="4">
    <location>
        <begin position="258"/>
        <end position="284"/>
    </location>
</feature>
<dbReference type="PANTHER" id="PTHR42910:SF1">
    <property type="entry name" value="MAJOR FACILITATOR SUPERFAMILY (MFS) PROFILE DOMAIN-CONTAINING PROTEIN"/>
    <property type="match status" value="1"/>
</dbReference>
<feature type="compositionally biased region" description="Polar residues" evidence="3">
    <location>
        <begin position="1287"/>
        <end position="1309"/>
    </location>
</feature>
<feature type="transmembrane region" description="Helical" evidence="4">
    <location>
        <begin position="122"/>
        <end position="138"/>
    </location>
</feature>
<gene>
    <name evidence="6" type="ORF">P171DRAFT_520766</name>
</gene>
<protein>
    <submittedName>
        <fullName evidence="6">DUF676-domain-containing protein</fullName>
    </submittedName>
</protein>
<feature type="compositionally biased region" description="Basic and acidic residues" evidence="3">
    <location>
        <begin position="1592"/>
        <end position="1608"/>
    </location>
</feature>
<feature type="region of interest" description="Disordered" evidence="3">
    <location>
        <begin position="862"/>
        <end position="885"/>
    </location>
</feature>
<feature type="transmembrane region" description="Helical" evidence="4">
    <location>
        <begin position="179"/>
        <end position="198"/>
    </location>
</feature>
<feature type="transmembrane region" description="Helical" evidence="4">
    <location>
        <begin position="290"/>
        <end position="314"/>
    </location>
</feature>
<dbReference type="PROSITE" id="PS50850">
    <property type="entry name" value="MFS"/>
    <property type="match status" value="1"/>
</dbReference>
<feature type="transmembrane region" description="Helical" evidence="4">
    <location>
        <begin position="210"/>
        <end position="230"/>
    </location>
</feature>
<keyword evidence="4" id="KW-0472">Membrane</keyword>
<comment type="caution">
    <text evidence="6">The sequence shown here is derived from an EMBL/GenBank/DDBJ whole genome shotgun (WGS) entry which is preliminary data.</text>
</comment>
<keyword evidence="4" id="KW-0812">Transmembrane</keyword>
<feature type="compositionally biased region" description="Basic and acidic residues" evidence="3">
    <location>
        <begin position="1615"/>
        <end position="1625"/>
    </location>
</feature>
<feature type="region of interest" description="Disordered" evidence="3">
    <location>
        <begin position="1287"/>
        <end position="1362"/>
    </location>
</feature>
<dbReference type="InterPro" id="IPR029058">
    <property type="entry name" value="AB_hydrolase_fold"/>
</dbReference>
<feature type="region of interest" description="Disordered" evidence="3">
    <location>
        <begin position="1062"/>
        <end position="1092"/>
    </location>
</feature>
<evidence type="ECO:0000256" key="3">
    <source>
        <dbReference type="SAM" id="MobiDB-lite"/>
    </source>
</evidence>
<dbReference type="SUPFAM" id="SSF103473">
    <property type="entry name" value="MFS general substrate transporter"/>
    <property type="match status" value="1"/>
</dbReference>
<dbReference type="Gene3D" id="1.20.1250.20">
    <property type="entry name" value="MFS general substrate transporter like domains"/>
    <property type="match status" value="1"/>
</dbReference>
<name>A0A9P4UCZ0_9PLEO</name>
<dbReference type="OrthoDB" id="5368485at2759"/>
<sequence length="1813" mass="198244">MSSDEKGMGPEHAMPTSPAISPTEERSTWHKIYDILTYTPPRCRWDPKKPPQFSMGMNVLFAFAAGFTVANLYYSHPILNILADEFGVEYEDVAQIPTVMQAGYAAGLLFLCPLGDLLPRRPFVVGLVGVTATLWLGLCLTSNLGVFTAISFLVSITTVTPQLMLPLVGDLAPPHRRAAALSVVVSGLQLGILVARVLSGIISNFVTWRAVYWMAFGLQYLIFILLWFFMPDYPATNTSLNYFRLLWSIVKMLPKHPVLVQACLAGFFTSATFTSFWTTLTFLLVGAPYFYSPLVIGLFGLIGIAAMCFGPVYARNVTDKFVPHMSVLFGLLCCMLGICFGTYLGTFTVAGPVLQALLLDFGSQTAQIANRSAIYAIEPTRRNGVNTAFMVATFCGQLMGTAAGSHIYAEAGWIGSGSASVGFIGGAILVMVARGPWETWWVGWRGGWSFRKKNKSSADGKTAEAGNAIRRVEPADEEMGAEEKVLEEVAAEEGHKRPLKDDSEVEMDGGARQGDGSIPSGYLFNKVPPKSTAALYSGSQDGVDTPERNSVTVVLGALARPLIPRNGDGAATPDLRRALCHCLTPHPSAFGIWPDSLLTLRDAGRALLSCKDRPVWMCWAGWQAGHLGALDAGWYDAAVHYRSTANSASFPLMLLTPRTHALAQIPDARCSEARSSYFLLTKSRTEQRNEGLRARSMLLLHQTGSVKVGEVVRYTVTYTPSQDRILPSPNFLHVRIRNTSAIPLRAAYLHGPYTIHVAAYPSTFNPNKKVEAPKTEGVPEFEPNLKAGGSWSARLTVPDHIRETGGNREQNDSTPQSATWIIEIASQIIFSQSASIGYELLVARDEKSLDLGFMAITGNSHGVPGQVQDHQQGKQSHKAKHAANPKGVYSKAIGLVVDDTTSLWNKPELPEAKKQEAKKPTRNSTDTPEEPPEAPLKQKKIHLVILTHGLHSNLGADMLYLKESIDATARQARVDRRKRREQERQAPRTDGPSDVSTAPLSGGQENISPAGEDDDEEEVIVRGFDKNVIKTERGVQYLGKRLAKHVLELTYPDQPYLPLKKSKMKTPFTPAKDKSSVGLPSHEGSTIHHQDSAAKDKRAYKFTSISFVAHSLGGVVQTYAIAYIYKHSPEFFEKIKPINFIAMASPFLGLSNENPMYVKFALDFGLVGRTGQDLGLTWRAPTLARSGWTAMVSGLGGQSQSQQKQDDPGSKPLLRILPSGPAHVVLRMFRNRTVYSNVVNDGIVPLRTSCLLFLDWRGLGKVEKARRENGLVGTVAAWGFGQLIGSNTSPNPSRVTVSSDDQADGTESPSFRGDDTVVPQPGADVANEDEEAQAAAEPSANQWLDEGRRSSDGKRSPPGGIANSSTIYTLWNYIRPSGKHTARDKKMFTRSQTIAMEQEEADARANEAASSDQPEQQRKRPQATRGDSIANDPSHAARPPKTTIFESASDLIAPPVPETSWIIDPSTRARTIFHDRIYHPEDIPPPPARKRSNSRNFSGDSMSSQLSAGSADETSGLRVEEKIARAYHKDLSWRKVLVRLEPDAHNNIIVRRMFANAYGWPVIKHLCDTHFADTYTANERDEREPAIDRAKGIDNPVKEDGERVKGQEDAVPPIERTESEMREVADELAPLKSPVRQRPRGLTTDSVRSKDSAVWDDMYFEGTSDEDDDDDDERNAIQRFLQLPSQGRKSPRTPDAEHGTSQAEINNFLSTSPQGIDMHRGLGSSPSKPPRAREPDSIESMGGGPILGQARQSTSPPQTPSASISGVGLRKPLDVSSPASASAPEDRRSGSGGVAEQVARLSYFPDASPKEDK</sequence>
<evidence type="ECO:0000259" key="5">
    <source>
        <dbReference type="PROSITE" id="PS50850"/>
    </source>
</evidence>
<comment type="subcellular location">
    <subcellularLocation>
        <location evidence="1">Membrane</location>
        <topology evidence="1">Multi-pass membrane protein</topology>
    </subcellularLocation>
</comment>
<evidence type="ECO:0000256" key="2">
    <source>
        <dbReference type="ARBA" id="ARBA00007920"/>
    </source>
</evidence>
<feature type="compositionally biased region" description="Polar residues" evidence="3">
    <location>
        <begin position="1699"/>
        <end position="1714"/>
    </location>
</feature>
<evidence type="ECO:0000313" key="7">
    <source>
        <dbReference type="Proteomes" id="UP000799764"/>
    </source>
</evidence>
<proteinExistence type="inferred from homology"/>
<feature type="domain" description="Major facilitator superfamily (MFS) profile" evidence="5">
    <location>
        <begin position="54"/>
        <end position="434"/>
    </location>
</feature>
<keyword evidence="7" id="KW-1185">Reference proteome</keyword>
<dbReference type="InterPro" id="IPR011701">
    <property type="entry name" value="MFS"/>
</dbReference>
<feature type="region of interest" description="Disordered" evidence="3">
    <location>
        <begin position="1477"/>
        <end position="1515"/>
    </location>
</feature>
<feature type="transmembrane region" description="Helical" evidence="4">
    <location>
        <begin position="94"/>
        <end position="115"/>
    </location>
</feature>
<feature type="compositionally biased region" description="Basic and acidic residues" evidence="3">
    <location>
        <begin position="908"/>
        <end position="919"/>
    </location>
</feature>
<feature type="transmembrane region" description="Helical" evidence="4">
    <location>
        <begin position="326"/>
        <end position="345"/>
    </location>
</feature>
<dbReference type="InterPro" id="IPR020846">
    <property type="entry name" value="MFS_dom"/>
</dbReference>
<dbReference type="GO" id="GO:0022857">
    <property type="term" value="F:transmembrane transporter activity"/>
    <property type="evidence" value="ECO:0007669"/>
    <property type="project" value="InterPro"/>
</dbReference>
<feature type="region of interest" description="Disordered" evidence="3">
    <location>
        <begin position="1"/>
        <end position="25"/>
    </location>
</feature>
<feature type="compositionally biased region" description="Basic and acidic residues" evidence="3">
    <location>
        <begin position="481"/>
        <end position="502"/>
    </location>
</feature>
<comment type="similarity">
    <text evidence="2">Belongs to the putative lipase ROG1 family.</text>
</comment>
<feature type="region of interest" description="Disordered" evidence="3">
    <location>
        <begin position="969"/>
        <end position="1017"/>
    </location>
</feature>
<feature type="transmembrane region" description="Helical" evidence="4">
    <location>
        <begin position="144"/>
        <end position="167"/>
    </location>
</feature>
<reference evidence="6" key="1">
    <citation type="journal article" date="2020" name="Stud. Mycol.">
        <title>101 Dothideomycetes genomes: a test case for predicting lifestyles and emergence of pathogens.</title>
        <authorList>
            <person name="Haridas S."/>
            <person name="Albert R."/>
            <person name="Binder M."/>
            <person name="Bloem J."/>
            <person name="Labutti K."/>
            <person name="Salamov A."/>
            <person name="Andreopoulos B."/>
            <person name="Baker S."/>
            <person name="Barry K."/>
            <person name="Bills G."/>
            <person name="Bluhm B."/>
            <person name="Cannon C."/>
            <person name="Castanera R."/>
            <person name="Culley D."/>
            <person name="Daum C."/>
            <person name="Ezra D."/>
            <person name="Gonzalez J."/>
            <person name="Henrissat B."/>
            <person name="Kuo A."/>
            <person name="Liang C."/>
            <person name="Lipzen A."/>
            <person name="Lutzoni F."/>
            <person name="Magnuson J."/>
            <person name="Mondo S."/>
            <person name="Nolan M."/>
            <person name="Ohm R."/>
            <person name="Pangilinan J."/>
            <person name="Park H.-J."/>
            <person name="Ramirez L."/>
            <person name="Alfaro M."/>
            <person name="Sun H."/>
            <person name="Tritt A."/>
            <person name="Yoshinaga Y."/>
            <person name="Zwiers L.-H."/>
            <person name="Turgeon B."/>
            <person name="Goodwin S."/>
            <person name="Spatafora J."/>
            <person name="Crous P."/>
            <person name="Grigoriev I."/>
        </authorList>
    </citation>
    <scope>NUCLEOTIDE SEQUENCE</scope>
    <source>
        <strain evidence="6">CBS 690.94</strain>
    </source>
</reference>
<dbReference type="Proteomes" id="UP000799764">
    <property type="component" value="Unassembled WGS sequence"/>
</dbReference>
<dbReference type="Pfam" id="PF05057">
    <property type="entry name" value="DUF676"/>
    <property type="match status" value="2"/>
</dbReference>
<dbReference type="SUPFAM" id="SSF53474">
    <property type="entry name" value="alpha/beta-Hydrolases"/>
    <property type="match status" value="1"/>
</dbReference>
<dbReference type="GO" id="GO:0016020">
    <property type="term" value="C:membrane"/>
    <property type="evidence" value="ECO:0007669"/>
    <property type="project" value="UniProtKB-SubCell"/>
</dbReference>
<dbReference type="EMBL" id="MU001500">
    <property type="protein sequence ID" value="KAF2444637.1"/>
    <property type="molecule type" value="Genomic_DNA"/>
</dbReference>
<feature type="region of interest" description="Disordered" evidence="3">
    <location>
        <begin position="452"/>
        <end position="522"/>
    </location>
</feature>
<keyword evidence="4" id="KW-1133">Transmembrane helix</keyword>